<sequence length="49" mass="5444">MGQLDAMCPAIAGSVRLLTWNVDMQQALTRYVHYSSLDGEVNNNNKSCK</sequence>
<comment type="caution">
    <text evidence="1">The sequence shown here is derived from an EMBL/GenBank/DDBJ whole genome shotgun (WGS) entry which is preliminary data.</text>
</comment>
<reference evidence="2" key="1">
    <citation type="submission" date="2017-01" db="EMBL/GenBank/DDBJ databases">
        <title>Komagataeibacter sp. MSKU9 whole genome sequencing project.</title>
        <authorList>
            <person name="Matsutani M."/>
            <person name="Naloka K."/>
            <person name="Theeragool G."/>
            <person name="Yakushi T."/>
            <person name="Matsushita K."/>
        </authorList>
    </citation>
    <scope>NUCLEOTIDE SEQUENCE [LARGE SCALE GENOMIC DNA]</scope>
    <source>
        <strain evidence="2">MSKU9</strain>
    </source>
</reference>
<evidence type="ECO:0000313" key="1">
    <source>
        <dbReference type="EMBL" id="GCE83433.1"/>
    </source>
</evidence>
<name>A0A4P5NPW0_9PROT</name>
<dbReference type="AlphaFoldDB" id="A0A4P5NPW0"/>
<accession>A0A4P5NPW0</accession>
<dbReference type="EMBL" id="BDLU01000032">
    <property type="protein sequence ID" value="GCE83433.1"/>
    <property type="molecule type" value="Genomic_DNA"/>
</dbReference>
<keyword evidence="2" id="KW-1185">Reference proteome</keyword>
<organism evidence="1 2">
    <name type="scientific">Komagataeibacter diospyri</name>
    <dbReference type="NCBI Taxonomy" id="1932662"/>
    <lineage>
        <taxon>Bacteria</taxon>
        <taxon>Pseudomonadati</taxon>
        <taxon>Pseudomonadota</taxon>
        <taxon>Alphaproteobacteria</taxon>
        <taxon>Acetobacterales</taxon>
        <taxon>Acetobacteraceae</taxon>
        <taxon>Komagataeibacter</taxon>
    </lineage>
</organism>
<proteinExistence type="predicted"/>
<dbReference type="Proteomes" id="UP000315095">
    <property type="component" value="Unassembled WGS sequence"/>
</dbReference>
<gene>
    <name evidence="1" type="ORF">MSKU9_1574</name>
</gene>
<evidence type="ECO:0000313" key="2">
    <source>
        <dbReference type="Proteomes" id="UP000315095"/>
    </source>
</evidence>
<protein>
    <submittedName>
        <fullName evidence="1">Uncharacterized protein</fullName>
    </submittedName>
</protein>